<dbReference type="HAMAP" id="MF_02019">
    <property type="entry name" value="MurF"/>
    <property type="match status" value="1"/>
</dbReference>
<feature type="domain" description="Mur ligase C-terminal" evidence="13">
    <location>
        <begin position="297"/>
        <end position="414"/>
    </location>
</feature>
<dbReference type="SUPFAM" id="SSF63418">
    <property type="entry name" value="MurE/MurF N-terminal domain"/>
    <property type="match status" value="1"/>
</dbReference>
<dbReference type="GO" id="GO:0009252">
    <property type="term" value="P:peptidoglycan biosynthetic process"/>
    <property type="evidence" value="ECO:0007669"/>
    <property type="project" value="UniProtKB-UniRule"/>
</dbReference>
<evidence type="ECO:0000256" key="10">
    <source>
        <dbReference type="HAMAP-Rule" id="MF_02019"/>
    </source>
</evidence>
<keyword evidence="2 10" id="KW-0436">Ligase</keyword>
<dbReference type="Pfam" id="PF08245">
    <property type="entry name" value="Mur_ligase_M"/>
    <property type="match status" value="1"/>
</dbReference>
<dbReference type="RefSeq" id="WP_076712433.1">
    <property type="nucleotide sequence ID" value="NZ_MOEN01000004.1"/>
</dbReference>
<evidence type="ECO:0000256" key="2">
    <source>
        <dbReference type="ARBA" id="ARBA00022598"/>
    </source>
</evidence>
<keyword evidence="4 10" id="KW-0547">Nucleotide-binding</keyword>
<dbReference type="InterPro" id="IPR004101">
    <property type="entry name" value="Mur_ligase_C"/>
</dbReference>
<dbReference type="GO" id="GO:0005524">
    <property type="term" value="F:ATP binding"/>
    <property type="evidence" value="ECO:0007669"/>
    <property type="project" value="UniProtKB-UniRule"/>
</dbReference>
<dbReference type="Gene3D" id="3.90.190.20">
    <property type="entry name" value="Mur ligase, C-terminal domain"/>
    <property type="match status" value="1"/>
</dbReference>
<evidence type="ECO:0000256" key="8">
    <source>
        <dbReference type="ARBA" id="ARBA00023306"/>
    </source>
</evidence>
<dbReference type="NCBIfam" id="TIGR01143">
    <property type="entry name" value="murF"/>
    <property type="match status" value="1"/>
</dbReference>
<dbReference type="InterPro" id="IPR035911">
    <property type="entry name" value="MurE/MurF_N"/>
</dbReference>
<dbReference type="InterPro" id="IPR013221">
    <property type="entry name" value="Mur_ligase_cen"/>
</dbReference>
<evidence type="ECO:0000259" key="14">
    <source>
        <dbReference type="Pfam" id="PF08245"/>
    </source>
</evidence>
<evidence type="ECO:0000313" key="16">
    <source>
        <dbReference type="Proteomes" id="UP000187408"/>
    </source>
</evidence>
<dbReference type="GO" id="GO:0005737">
    <property type="term" value="C:cytoplasm"/>
    <property type="evidence" value="ECO:0007669"/>
    <property type="project" value="UniProtKB-SubCell"/>
</dbReference>
<accession>A0A1R1MN39</accession>
<name>A0A1R1MN39_9BACT</name>
<dbReference type="Proteomes" id="UP000187408">
    <property type="component" value="Unassembled WGS sequence"/>
</dbReference>
<reference evidence="15 16" key="1">
    <citation type="submission" date="2016-10" db="EMBL/GenBank/DDBJ databases">
        <title>Genome sequence of a sulfur-reducing bacterium Desulfurobacterium indicum K6013.</title>
        <authorList>
            <person name="Cao J."/>
            <person name="Shao Z."/>
            <person name="Alain K."/>
            <person name="Jebbar M."/>
        </authorList>
    </citation>
    <scope>NUCLEOTIDE SEQUENCE [LARGE SCALE GENOMIC DNA]</scope>
    <source>
        <strain evidence="15 16">K6013</strain>
    </source>
</reference>
<dbReference type="GO" id="GO:0008360">
    <property type="term" value="P:regulation of cell shape"/>
    <property type="evidence" value="ECO:0007669"/>
    <property type="project" value="UniProtKB-KW"/>
</dbReference>
<comment type="subcellular location">
    <subcellularLocation>
        <location evidence="10 11">Cytoplasm</location>
    </subcellularLocation>
</comment>
<evidence type="ECO:0000256" key="11">
    <source>
        <dbReference type="RuleBase" id="RU004136"/>
    </source>
</evidence>
<dbReference type="GO" id="GO:0071555">
    <property type="term" value="P:cell wall organization"/>
    <property type="evidence" value="ECO:0007669"/>
    <property type="project" value="UniProtKB-KW"/>
</dbReference>
<evidence type="ECO:0000256" key="4">
    <source>
        <dbReference type="ARBA" id="ARBA00022741"/>
    </source>
</evidence>
<dbReference type="UniPathway" id="UPA00219"/>
<evidence type="ECO:0000256" key="5">
    <source>
        <dbReference type="ARBA" id="ARBA00022840"/>
    </source>
</evidence>
<comment type="similarity">
    <text evidence="10">Belongs to the MurCDEF family. MurF subfamily.</text>
</comment>
<dbReference type="InterPro" id="IPR051046">
    <property type="entry name" value="MurCDEF_CellWall_CoF430Synth"/>
</dbReference>
<dbReference type="OrthoDB" id="9801978at2"/>
<proteinExistence type="inferred from homology"/>
<evidence type="ECO:0000256" key="9">
    <source>
        <dbReference type="ARBA" id="ARBA00023316"/>
    </source>
</evidence>
<dbReference type="Gene3D" id="3.40.1190.10">
    <property type="entry name" value="Mur-like, catalytic domain"/>
    <property type="match status" value="1"/>
</dbReference>
<evidence type="ECO:0000256" key="3">
    <source>
        <dbReference type="ARBA" id="ARBA00022618"/>
    </source>
</evidence>
<dbReference type="InterPro" id="IPR036565">
    <property type="entry name" value="Mur-like_cat_sf"/>
</dbReference>
<dbReference type="GO" id="GO:0008766">
    <property type="term" value="F:UDP-N-acetylmuramoylalanyl-D-glutamyl-2,6-diaminopimelate-D-alanyl-D-alanine ligase activity"/>
    <property type="evidence" value="ECO:0007669"/>
    <property type="project" value="RHEA"/>
</dbReference>
<comment type="function">
    <text evidence="10 11">Involved in cell wall formation. Catalyzes the final step in the synthesis of UDP-N-acetylmuramoyl-pentapeptide, the precursor of murein.</text>
</comment>
<feature type="binding site" evidence="10">
    <location>
        <begin position="104"/>
        <end position="110"/>
    </location>
    <ligand>
        <name>ATP</name>
        <dbReference type="ChEBI" id="CHEBI:30616"/>
    </ligand>
</feature>
<evidence type="ECO:0000256" key="7">
    <source>
        <dbReference type="ARBA" id="ARBA00022984"/>
    </source>
</evidence>
<sequence>MTLKEIAEITDGKIIGNKDIQVERFEFDSRKVKGNTLFIPLKGKRDGHDFIEDAFKNGAVATLTEKVLNPHFPAIHVNDTMEAFKKIALFNRKNFRGKTIGITGSVGKTTTKELLSHVLSRKFTVHSNIESYNNLLGVIHTLANLKPCDIYIQEIGTNSPGEVKALTKLVKPNIGIVTAVEPGHLEGFKTLENLIKEKFSLLKNTEIKIAPSHLTKEENILTFGKGGIAEILNANFSPEETTFTAKVNNTTISGKVKVPGKGILNAVLITLIIGNILKVPYNEIIEQIETFKPPKWRMEVLKLKKVTIIKDYYNANPASMKNAIDVLSLYQNPKVAILGEMLELGNHSEKFHEEIGKYLTEKGIEEAIFFGKNSAFYLSNFNGKGYYFNNRKEFMNFLRKFNFKGKTVLIKGSRGNRLEDVENIIKERFQ</sequence>
<dbReference type="InterPro" id="IPR005863">
    <property type="entry name" value="UDP-N-AcMur_synth"/>
</dbReference>
<comment type="caution">
    <text evidence="15">The sequence shown here is derived from an EMBL/GenBank/DDBJ whole genome shotgun (WGS) entry which is preliminary data.</text>
</comment>
<gene>
    <name evidence="10" type="primary">murF</name>
    <name evidence="15" type="ORF">BLW93_01945</name>
</gene>
<dbReference type="InterPro" id="IPR000713">
    <property type="entry name" value="Mur_ligase_N"/>
</dbReference>
<dbReference type="PANTHER" id="PTHR43024">
    <property type="entry name" value="UDP-N-ACETYLMURAMOYL-TRIPEPTIDE--D-ALANYL-D-ALANINE LIGASE"/>
    <property type="match status" value="1"/>
</dbReference>
<evidence type="ECO:0000256" key="1">
    <source>
        <dbReference type="ARBA" id="ARBA00022490"/>
    </source>
</evidence>
<evidence type="ECO:0000259" key="12">
    <source>
        <dbReference type="Pfam" id="PF01225"/>
    </source>
</evidence>
<dbReference type="AlphaFoldDB" id="A0A1R1MN39"/>
<keyword evidence="1 10" id="KW-0963">Cytoplasm</keyword>
<dbReference type="EMBL" id="MOEN01000004">
    <property type="protein sequence ID" value="OMH41104.1"/>
    <property type="molecule type" value="Genomic_DNA"/>
</dbReference>
<dbReference type="STRING" id="1914305.BLW93_01945"/>
<keyword evidence="16" id="KW-1185">Reference proteome</keyword>
<dbReference type="SUPFAM" id="SSF53623">
    <property type="entry name" value="MurD-like peptide ligases, catalytic domain"/>
    <property type="match status" value="1"/>
</dbReference>
<feature type="domain" description="Mur ligase N-terminal catalytic" evidence="12">
    <location>
        <begin position="27"/>
        <end position="68"/>
    </location>
</feature>
<dbReference type="PANTHER" id="PTHR43024:SF1">
    <property type="entry name" value="UDP-N-ACETYLMURAMOYL-TRIPEPTIDE--D-ALANYL-D-ALANINE LIGASE"/>
    <property type="match status" value="1"/>
</dbReference>
<dbReference type="Pfam" id="PF02875">
    <property type="entry name" value="Mur_ligase_C"/>
    <property type="match status" value="1"/>
</dbReference>
<keyword evidence="5 10" id="KW-0067">ATP-binding</keyword>
<comment type="pathway">
    <text evidence="10 11">Cell wall biogenesis; peptidoglycan biosynthesis.</text>
</comment>
<dbReference type="InterPro" id="IPR036615">
    <property type="entry name" value="Mur_ligase_C_dom_sf"/>
</dbReference>
<feature type="domain" description="Mur ligase central" evidence="14">
    <location>
        <begin position="102"/>
        <end position="267"/>
    </location>
</feature>
<dbReference type="Pfam" id="PF01225">
    <property type="entry name" value="Mur_ligase"/>
    <property type="match status" value="1"/>
</dbReference>
<dbReference type="Gene3D" id="3.40.1390.10">
    <property type="entry name" value="MurE/MurF, N-terminal domain"/>
    <property type="match status" value="1"/>
</dbReference>
<evidence type="ECO:0000259" key="13">
    <source>
        <dbReference type="Pfam" id="PF02875"/>
    </source>
</evidence>
<keyword evidence="8 10" id="KW-0131">Cell cycle</keyword>
<dbReference type="GO" id="GO:0051301">
    <property type="term" value="P:cell division"/>
    <property type="evidence" value="ECO:0007669"/>
    <property type="project" value="UniProtKB-KW"/>
</dbReference>
<dbReference type="EC" id="6.3.2.10" evidence="10 11"/>
<keyword evidence="3 10" id="KW-0132">Cell division</keyword>
<dbReference type="SUPFAM" id="SSF53244">
    <property type="entry name" value="MurD-like peptide ligases, peptide-binding domain"/>
    <property type="match status" value="1"/>
</dbReference>
<keyword evidence="9 10" id="KW-0961">Cell wall biogenesis/degradation</keyword>
<evidence type="ECO:0000256" key="6">
    <source>
        <dbReference type="ARBA" id="ARBA00022960"/>
    </source>
</evidence>
<comment type="catalytic activity">
    <reaction evidence="10 11">
        <text>D-alanyl-D-alanine + UDP-N-acetyl-alpha-D-muramoyl-L-alanyl-gamma-D-glutamyl-meso-2,6-diaminopimelate + ATP = UDP-N-acetyl-alpha-D-muramoyl-L-alanyl-gamma-D-glutamyl-meso-2,6-diaminopimeloyl-D-alanyl-D-alanine + ADP + phosphate + H(+)</text>
        <dbReference type="Rhea" id="RHEA:28374"/>
        <dbReference type="ChEBI" id="CHEBI:15378"/>
        <dbReference type="ChEBI" id="CHEBI:30616"/>
        <dbReference type="ChEBI" id="CHEBI:43474"/>
        <dbReference type="ChEBI" id="CHEBI:57822"/>
        <dbReference type="ChEBI" id="CHEBI:61386"/>
        <dbReference type="ChEBI" id="CHEBI:83905"/>
        <dbReference type="ChEBI" id="CHEBI:456216"/>
        <dbReference type="EC" id="6.3.2.10"/>
    </reaction>
</comment>
<keyword evidence="7 10" id="KW-0573">Peptidoglycan synthesis</keyword>
<dbReference type="GO" id="GO:0047480">
    <property type="term" value="F:UDP-N-acetylmuramoyl-tripeptide-D-alanyl-D-alanine ligase activity"/>
    <property type="evidence" value="ECO:0007669"/>
    <property type="project" value="UniProtKB-UniRule"/>
</dbReference>
<organism evidence="15 16">
    <name type="scientific">Desulfurobacterium indicum</name>
    <dbReference type="NCBI Taxonomy" id="1914305"/>
    <lineage>
        <taxon>Bacteria</taxon>
        <taxon>Pseudomonadati</taxon>
        <taxon>Aquificota</taxon>
        <taxon>Aquificia</taxon>
        <taxon>Desulfurobacteriales</taxon>
        <taxon>Desulfurobacteriaceae</taxon>
        <taxon>Desulfurobacterium</taxon>
    </lineage>
</organism>
<protein>
    <recommendedName>
        <fullName evidence="10 11">UDP-N-acetylmuramoyl-tripeptide--D-alanyl-D-alanine ligase</fullName>
        <ecNumber evidence="10 11">6.3.2.10</ecNumber>
    </recommendedName>
    <alternativeName>
        <fullName evidence="10">D-alanyl-D-alanine-adding enzyme</fullName>
    </alternativeName>
</protein>
<keyword evidence="6 10" id="KW-0133">Cell shape</keyword>
<evidence type="ECO:0000313" key="15">
    <source>
        <dbReference type="EMBL" id="OMH41104.1"/>
    </source>
</evidence>